<dbReference type="Pfam" id="PF00561">
    <property type="entry name" value="Abhydrolase_1"/>
    <property type="match status" value="1"/>
</dbReference>
<comment type="similarity">
    <text evidence="2">Belongs to the AB hydrolase superfamily. Epoxide hydrolase family.</text>
</comment>
<gene>
    <name evidence="4" type="ORF">NA56DRAFT_251115</name>
</gene>
<evidence type="ECO:0000313" key="4">
    <source>
        <dbReference type="EMBL" id="PMD18322.1"/>
    </source>
</evidence>
<evidence type="ECO:0000259" key="3">
    <source>
        <dbReference type="Pfam" id="PF00561"/>
    </source>
</evidence>
<dbReference type="Proteomes" id="UP000235672">
    <property type="component" value="Unassembled WGS sequence"/>
</dbReference>
<keyword evidence="5" id="KW-1185">Reference proteome</keyword>
<dbReference type="InterPro" id="IPR029058">
    <property type="entry name" value="AB_hydrolase_fold"/>
</dbReference>
<dbReference type="PRINTS" id="PR00111">
    <property type="entry name" value="ABHYDROLASE"/>
</dbReference>
<dbReference type="PRINTS" id="PR00412">
    <property type="entry name" value="EPOXHYDRLASE"/>
</dbReference>
<dbReference type="GO" id="GO:0016787">
    <property type="term" value="F:hydrolase activity"/>
    <property type="evidence" value="ECO:0007669"/>
    <property type="project" value="UniProtKB-KW"/>
</dbReference>
<dbReference type="SUPFAM" id="SSF53474">
    <property type="entry name" value="alpha/beta-Hydrolases"/>
    <property type="match status" value="1"/>
</dbReference>
<protein>
    <submittedName>
        <fullName evidence="4">Epoxide hydrolase</fullName>
    </submittedName>
</protein>
<dbReference type="STRING" id="1745343.A0A2J6PW98"/>
<dbReference type="InterPro" id="IPR000073">
    <property type="entry name" value="AB_hydrolase_1"/>
</dbReference>
<dbReference type="Gene3D" id="3.40.50.1820">
    <property type="entry name" value="alpha/beta hydrolase"/>
    <property type="match status" value="1"/>
</dbReference>
<reference evidence="4 5" key="1">
    <citation type="submission" date="2016-05" db="EMBL/GenBank/DDBJ databases">
        <title>A degradative enzymes factory behind the ericoid mycorrhizal symbiosis.</title>
        <authorList>
            <consortium name="DOE Joint Genome Institute"/>
            <person name="Martino E."/>
            <person name="Morin E."/>
            <person name="Grelet G."/>
            <person name="Kuo A."/>
            <person name="Kohler A."/>
            <person name="Daghino S."/>
            <person name="Barry K."/>
            <person name="Choi C."/>
            <person name="Cichocki N."/>
            <person name="Clum A."/>
            <person name="Copeland A."/>
            <person name="Hainaut M."/>
            <person name="Haridas S."/>
            <person name="Labutti K."/>
            <person name="Lindquist E."/>
            <person name="Lipzen A."/>
            <person name="Khouja H.-R."/>
            <person name="Murat C."/>
            <person name="Ohm R."/>
            <person name="Olson A."/>
            <person name="Spatafora J."/>
            <person name="Veneault-Fourrey C."/>
            <person name="Henrissat B."/>
            <person name="Grigoriev I."/>
            <person name="Martin F."/>
            <person name="Perotto S."/>
        </authorList>
    </citation>
    <scope>NUCLEOTIDE SEQUENCE [LARGE SCALE GENOMIC DNA]</scope>
    <source>
        <strain evidence="4 5">UAMH 7357</strain>
    </source>
</reference>
<dbReference type="InterPro" id="IPR000639">
    <property type="entry name" value="Epox_hydrolase-like"/>
</dbReference>
<sequence length="335" mass="37052">MMVDKITPTDPRIQFKTAQLNGVTYSYIVAEPQGKAVDTIFLIHGWPDLAFGWRYQIPLLLSLNLRVVVPNMMGYSGTDAPDSPTYYTFKRSADDIATLASHLSLSSIILGGHDWGGAVVFRIALHYPSLISAIFTICTPFTPPRSTFVPATVLPNFKYQIHLASGDVEKHINSETKIREFLNGMYGGRTVSGKPMFSVGHGVHFENLDGIGPSPLLEKEEMDFYVKEYSRNGLHGPLNWYRTGKLNFEDEKGLVGFWEQGGKLEIPVLYVAGTKDAALPPKLGAGMGRFCTDLRKAEVPAGHWALWERPAEVNAVVEEWLRGVVLKGKPAKSAL</sequence>
<evidence type="ECO:0000256" key="1">
    <source>
        <dbReference type="ARBA" id="ARBA00022801"/>
    </source>
</evidence>
<evidence type="ECO:0000256" key="2">
    <source>
        <dbReference type="ARBA" id="ARBA00038334"/>
    </source>
</evidence>
<dbReference type="OrthoDB" id="408373at2759"/>
<dbReference type="PANTHER" id="PTHR43329">
    <property type="entry name" value="EPOXIDE HYDROLASE"/>
    <property type="match status" value="1"/>
</dbReference>
<feature type="domain" description="AB hydrolase-1" evidence="3">
    <location>
        <begin position="39"/>
        <end position="146"/>
    </location>
</feature>
<accession>A0A2J6PW98</accession>
<proteinExistence type="inferred from homology"/>
<organism evidence="4 5">
    <name type="scientific">Hyaloscypha hepaticicola</name>
    <dbReference type="NCBI Taxonomy" id="2082293"/>
    <lineage>
        <taxon>Eukaryota</taxon>
        <taxon>Fungi</taxon>
        <taxon>Dikarya</taxon>
        <taxon>Ascomycota</taxon>
        <taxon>Pezizomycotina</taxon>
        <taxon>Leotiomycetes</taxon>
        <taxon>Helotiales</taxon>
        <taxon>Hyaloscyphaceae</taxon>
        <taxon>Hyaloscypha</taxon>
    </lineage>
</organism>
<dbReference type="EMBL" id="KZ613495">
    <property type="protein sequence ID" value="PMD18322.1"/>
    <property type="molecule type" value="Genomic_DNA"/>
</dbReference>
<evidence type="ECO:0000313" key="5">
    <source>
        <dbReference type="Proteomes" id="UP000235672"/>
    </source>
</evidence>
<name>A0A2J6PW98_9HELO</name>
<keyword evidence="1 4" id="KW-0378">Hydrolase</keyword>
<dbReference type="AlphaFoldDB" id="A0A2J6PW98"/>